<keyword evidence="5 7" id="KW-1133">Transmembrane helix</keyword>
<evidence type="ECO:0000313" key="9">
    <source>
        <dbReference type="Proteomes" id="UP000649739"/>
    </source>
</evidence>
<gene>
    <name evidence="8" type="ORF">GCM10010123_25130</name>
</gene>
<dbReference type="PANTHER" id="PTHR43141:SF4">
    <property type="entry name" value="CYTOCHROME BD2 SUBUNIT II"/>
    <property type="match status" value="1"/>
</dbReference>
<evidence type="ECO:0000256" key="7">
    <source>
        <dbReference type="SAM" id="Phobius"/>
    </source>
</evidence>
<feature type="transmembrane region" description="Helical" evidence="7">
    <location>
        <begin position="55"/>
        <end position="75"/>
    </location>
</feature>
<dbReference type="AlphaFoldDB" id="A0A8J3F9L8"/>
<keyword evidence="4 7" id="KW-0812">Transmembrane</keyword>
<feature type="transmembrane region" description="Helical" evidence="7">
    <location>
        <begin position="195"/>
        <end position="215"/>
    </location>
</feature>
<dbReference type="InterPro" id="IPR003317">
    <property type="entry name" value="Cyt-d_oxidase_su2"/>
</dbReference>
<dbReference type="Pfam" id="PF02322">
    <property type="entry name" value="Cyt_bd_oxida_II"/>
    <property type="match status" value="1"/>
</dbReference>
<evidence type="ECO:0000256" key="3">
    <source>
        <dbReference type="ARBA" id="ARBA00022475"/>
    </source>
</evidence>
<evidence type="ECO:0000256" key="6">
    <source>
        <dbReference type="ARBA" id="ARBA00023136"/>
    </source>
</evidence>
<evidence type="ECO:0000256" key="1">
    <source>
        <dbReference type="ARBA" id="ARBA00004651"/>
    </source>
</evidence>
<dbReference type="GO" id="GO:0019646">
    <property type="term" value="P:aerobic electron transport chain"/>
    <property type="evidence" value="ECO:0007669"/>
    <property type="project" value="TreeGrafter"/>
</dbReference>
<dbReference type="GO" id="GO:0009055">
    <property type="term" value="F:electron transfer activity"/>
    <property type="evidence" value="ECO:0007669"/>
    <property type="project" value="TreeGrafter"/>
</dbReference>
<reference evidence="8" key="1">
    <citation type="journal article" date="2014" name="Int. J. Syst. Evol. Microbiol.">
        <title>Complete genome sequence of Corynebacterium casei LMG S-19264T (=DSM 44701T), isolated from a smear-ripened cheese.</title>
        <authorList>
            <consortium name="US DOE Joint Genome Institute (JGI-PGF)"/>
            <person name="Walter F."/>
            <person name="Albersmeier A."/>
            <person name="Kalinowski J."/>
            <person name="Ruckert C."/>
        </authorList>
    </citation>
    <scope>NUCLEOTIDE SEQUENCE</scope>
    <source>
        <strain evidence="8">JCM 3090</strain>
    </source>
</reference>
<dbReference type="PANTHER" id="PTHR43141">
    <property type="entry name" value="CYTOCHROME BD2 SUBUNIT II"/>
    <property type="match status" value="1"/>
</dbReference>
<evidence type="ECO:0000256" key="4">
    <source>
        <dbReference type="ARBA" id="ARBA00022692"/>
    </source>
</evidence>
<feature type="transmembrane region" description="Helical" evidence="7">
    <location>
        <begin position="296"/>
        <end position="319"/>
    </location>
</feature>
<name>A0A8J3F9L8_9ACTN</name>
<dbReference type="GO" id="GO:0016682">
    <property type="term" value="F:oxidoreductase activity, acting on diphenols and related substances as donors, oxygen as acceptor"/>
    <property type="evidence" value="ECO:0007669"/>
    <property type="project" value="TreeGrafter"/>
</dbReference>
<feature type="transmembrane region" description="Helical" evidence="7">
    <location>
        <begin position="123"/>
        <end position="148"/>
    </location>
</feature>
<proteinExistence type="inferred from homology"/>
<comment type="subcellular location">
    <subcellularLocation>
        <location evidence="1">Cell membrane</location>
        <topology evidence="1">Multi-pass membrane protein</topology>
    </subcellularLocation>
</comment>
<dbReference type="GO" id="GO:0070069">
    <property type="term" value="C:cytochrome complex"/>
    <property type="evidence" value="ECO:0007669"/>
    <property type="project" value="TreeGrafter"/>
</dbReference>
<feature type="transmembrane region" description="Helical" evidence="7">
    <location>
        <begin position="227"/>
        <end position="248"/>
    </location>
</feature>
<protein>
    <submittedName>
        <fullName evidence="8">Cytochrome D ubiquinol oxidase subunit II</fullName>
    </submittedName>
</protein>
<keyword evidence="6 7" id="KW-0472">Membrane</keyword>
<evidence type="ECO:0000256" key="5">
    <source>
        <dbReference type="ARBA" id="ARBA00022989"/>
    </source>
</evidence>
<dbReference type="GO" id="GO:0005886">
    <property type="term" value="C:plasma membrane"/>
    <property type="evidence" value="ECO:0007669"/>
    <property type="project" value="UniProtKB-SubCell"/>
</dbReference>
<dbReference type="Proteomes" id="UP000649739">
    <property type="component" value="Unassembled WGS sequence"/>
</dbReference>
<sequence length="331" mass="32790">MTAADGILLIIGGGVVAYAVFGGADFGGGVWDLLAGRDAAHRALIGRTMGPVWEANHVWLVFVLIGLFSGFPAAFGALSRALAVPLAVALCGIVLRGAAFVFRQYGADPAGGDPAGAVRGTAAWGRVFAVASTIAPAALGYCAGAVATGRTGGLFPPVAGALALAFCAYLAAVFLCREAVVDGRPRLAARLRRRALGAALVAGALALAGTAALHADAPALAAKLVDRGAAALALSALGGLGSIALLLARRYRLARGAAALAVAAVVGGWGVAQYPVLLPPDLTVAAAAAPAATLPVTLGVLVAGFAVTVPSLALLYAVFSRPAQEPSTYSH</sequence>
<comment type="caution">
    <text evidence="8">The sequence shown here is derived from an EMBL/GenBank/DDBJ whole genome shotgun (WGS) entry which is preliminary data.</text>
</comment>
<keyword evidence="9" id="KW-1185">Reference proteome</keyword>
<organism evidence="8 9">
    <name type="scientific">Pilimelia anulata</name>
    <dbReference type="NCBI Taxonomy" id="53371"/>
    <lineage>
        <taxon>Bacteria</taxon>
        <taxon>Bacillati</taxon>
        <taxon>Actinomycetota</taxon>
        <taxon>Actinomycetes</taxon>
        <taxon>Micromonosporales</taxon>
        <taxon>Micromonosporaceae</taxon>
        <taxon>Pilimelia</taxon>
    </lineage>
</organism>
<reference evidence="8" key="2">
    <citation type="submission" date="2020-09" db="EMBL/GenBank/DDBJ databases">
        <authorList>
            <person name="Sun Q."/>
            <person name="Ohkuma M."/>
        </authorList>
    </citation>
    <scope>NUCLEOTIDE SEQUENCE</scope>
    <source>
        <strain evidence="8">JCM 3090</strain>
    </source>
</reference>
<evidence type="ECO:0000256" key="2">
    <source>
        <dbReference type="ARBA" id="ARBA00007543"/>
    </source>
</evidence>
<feature type="transmembrane region" description="Helical" evidence="7">
    <location>
        <begin position="257"/>
        <end position="276"/>
    </location>
</feature>
<keyword evidence="3" id="KW-1003">Cell membrane</keyword>
<dbReference type="EMBL" id="BMQB01000005">
    <property type="protein sequence ID" value="GGJ94265.1"/>
    <property type="molecule type" value="Genomic_DNA"/>
</dbReference>
<feature type="transmembrane region" description="Helical" evidence="7">
    <location>
        <begin position="6"/>
        <end position="34"/>
    </location>
</feature>
<accession>A0A8J3F9L8</accession>
<evidence type="ECO:0000313" key="8">
    <source>
        <dbReference type="EMBL" id="GGJ94265.1"/>
    </source>
</evidence>
<dbReference type="RefSeq" id="WP_189170310.1">
    <property type="nucleotide sequence ID" value="NZ_BMQB01000005.1"/>
</dbReference>
<feature type="transmembrane region" description="Helical" evidence="7">
    <location>
        <begin position="154"/>
        <end position="175"/>
    </location>
</feature>
<comment type="similarity">
    <text evidence="2">Belongs to the cytochrome ubiquinol oxidase subunit 2 family.</text>
</comment>